<dbReference type="Proteomes" id="UP000016923">
    <property type="component" value="Unassembled WGS sequence"/>
</dbReference>
<dbReference type="OrthoDB" id="9984533at2759"/>
<dbReference type="InterPro" id="IPR008030">
    <property type="entry name" value="NmrA-like"/>
</dbReference>
<reference evidence="4 5" key="1">
    <citation type="journal article" date="2013" name="BMC Genomics">
        <title>The genome and transcriptome of the pine saprophyte Ophiostoma piceae, and a comparison with the bark beetle-associated pine pathogen Grosmannia clavigera.</title>
        <authorList>
            <person name="Haridas S."/>
            <person name="Wang Y."/>
            <person name="Lim L."/>
            <person name="Massoumi Alamouti S."/>
            <person name="Jackman S."/>
            <person name="Docking R."/>
            <person name="Robertson G."/>
            <person name="Birol I."/>
            <person name="Bohlmann J."/>
            <person name="Breuil C."/>
        </authorList>
    </citation>
    <scope>NUCLEOTIDE SEQUENCE [LARGE SCALE GENOMIC DNA]</scope>
    <source>
        <strain evidence="4 5">UAMH 11346</strain>
    </source>
</reference>
<evidence type="ECO:0000313" key="4">
    <source>
        <dbReference type="EMBL" id="EPE04334.1"/>
    </source>
</evidence>
<dbReference type="VEuPathDB" id="FungiDB:F503_01338"/>
<dbReference type="AlphaFoldDB" id="S3BST8"/>
<sequence length="317" mass="34071">MSISTVTVVGANGNLGGPVLKALVGAGKFRVSVLRRAASTSVVDGEKEGTVGILAVDEWTVENLAKALHGQDAVVVTFPLRDVTQHLALAEAAAAAGVRRYIPADFGSVDARSARARQLVPLFEKKESVRHLLISLSAKNPSFTWTSIVGGHFFDWGLHKNFLHVNLDTKVSDVVLGDGNVGKSSLTTLARYGEAVVRILSRGADDEATKNRVLFIQSFNLSQNEVQAAVEKATGSVGQWKLTHIDTDEYIKERKIKADAGDLAAIEDLVFALGIIEGDWTTKGEEYAMDLLGFTDEDLDAEVAKVVAEHEYAAQAQ</sequence>
<dbReference type="Gene3D" id="3.40.50.720">
    <property type="entry name" value="NAD(P)-binding Rossmann-like Domain"/>
    <property type="match status" value="1"/>
</dbReference>
<evidence type="ECO:0000256" key="1">
    <source>
        <dbReference type="ARBA" id="ARBA00022857"/>
    </source>
</evidence>
<proteinExistence type="predicted"/>
<dbReference type="PANTHER" id="PTHR47706">
    <property type="entry name" value="NMRA-LIKE FAMILY PROTEIN"/>
    <property type="match status" value="1"/>
</dbReference>
<dbReference type="PANTHER" id="PTHR47706:SF9">
    <property type="entry name" value="NMRA-LIKE DOMAIN-CONTAINING PROTEIN-RELATED"/>
    <property type="match status" value="1"/>
</dbReference>
<keyword evidence="5" id="KW-1185">Reference proteome</keyword>
<gene>
    <name evidence="4" type="ORF">F503_01338</name>
</gene>
<dbReference type="eggNOG" id="ENOG502SHHA">
    <property type="taxonomic scope" value="Eukaryota"/>
</dbReference>
<accession>S3BST8</accession>
<feature type="domain" description="NmrA-like" evidence="3">
    <location>
        <begin position="4"/>
        <end position="236"/>
    </location>
</feature>
<dbReference type="SUPFAM" id="SSF51735">
    <property type="entry name" value="NAD(P)-binding Rossmann-fold domains"/>
    <property type="match status" value="1"/>
</dbReference>
<dbReference type="InterPro" id="IPR036291">
    <property type="entry name" value="NAD(P)-bd_dom_sf"/>
</dbReference>
<dbReference type="STRING" id="1262450.S3BST8"/>
<dbReference type="EMBL" id="KE148161">
    <property type="protein sequence ID" value="EPE04334.1"/>
    <property type="molecule type" value="Genomic_DNA"/>
</dbReference>
<dbReference type="OMA" id="ADYGSCD"/>
<keyword evidence="2" id="KW-0560">Oxidoreductase</keyword>
<evidence type="ECO:0000259" key="3">
    <source>
        <dbReference type="Pfam" id="PF05368"/>
    </source>
</evidence>
<keyword evidence="1" id="KW-0521">NADP</keyword>
<protein>
    <recommendedName>
        <fullName evidence="3">NmrA-like domain-containing protein</fullName>
    </recommendedName>
</protein>
<name>S3BST8_OPHP1</name>
<dbReference type="Gene3D" id="3.90.25.10">
    <property type="entry name" value="UDP-galactose 4-epimerase, domain 1"/>
    <property type="match status" value="1"/>
</dbReference>
<dbReference type="GO" id="GO:0016491">
    <property type="term" value="F:oxidoreductase activity"/>
    <property type="evidence" value="ECO:0007669"/>
    <property type="project" value="UniProtKB-KW"/>
</dbReference>
<dbReference type="Pfam" id="PF05368">
    <property type="entry name" value="NmrA"/>
    <property type="match status" value="1"/>
</dbReference>
<evidence type="ECO:0000256" key="2">
    <source>
        <dbReference type="ARBA" id="ARBA00023002"/>
    </source>
</evidence>
<dbReference type="HOGENOM" id="CLU_044876_3_3_1"/>
<dbReference type="InterPro" id="IPR051609">
    <property type="entry name" value="NmrA/Isoflavone_reductase-like"/>
</dbReference>
<organism evidence="4 5">
    <name type="scientific">Ophiostoma piceae (strain UAMH 11346)</name>
    <name type="common">Sap stain fungus</name>
    <dbReference type="NCBI Taxonomy" id="1262450"/>
    <lineage>
        <taxon>Eukaryota</taxon>
        <taxon>Fungi</taxon>
        <taxon>Dikarya</taxon>
        <taxon>Ascomycota</taxon>
        <taxon>Pezizomycotina</taxon>
        <taxon>Sordariomycetes</taxon>
        <taxon>Sordariomycetidae</taxon>
        <taxon>Ophiostomatales</taxon>
        <taxon>Ophiostomataceae</taxon>
        <taxon>Ophiostoma</taxon>
    </lineage>
</organism>
<evidence type="ECO:0000313" key="5">
    <source>
        <dbReference type="Proteomes" id="UP000016923"/>
    </source>
</evidence>